<evidence type="ECO:0000313" key="2">
    <source>
        <dbReference type="Proteomes" id="UP000316621"/>
    </source>
</evidence>
<dbReference type="Proteomes" id="UP000316621">
    <property type="component" value="Chromosome 7"/>
</dbReference>
<dbReference type="Gramene" id="RZC72110">
    <property type="protein sequence ID" value="RZC72110"/>
    <property type="gene ID" value="C5167_035324"/>
</dbReference>
<sequence>MLSFEPKCWERKCSGSEDCEPKNFANSCLAYPTSDISKWRVSPFDVVQDMADSYLEGRDQRKNIR</sequence>
<gene>
    <name evidence="1" type="ORF">C5167_035324</name>
</gene>
<accession>A0A4Y7KID5</accession>
<dbReference type="EMBL" id="CM010721">
    <property type="protein sequence ID" value="RZC72110.1"/>
    <property type="molecule type" value="Genomic_DNA"/>
</dbReference>
<dbReference type="AlphaFoldDB" id="A0A4Y7KID5"/>
<keyword evidence="2" id="KW-1185">Reference proteome</keyword>
<evidence type="ECO:0000313" key="1">
    <source>
        <dbReference type="EMBL" id="RZC72110.1"/>
    </source>
</evidence>
<proteinExistence type="predicted"/>
<reference evidence="1 2" key="1">
    <citation type="journal article" date="2018" name="Science">
        <title>The opium poppy genome and morphinan production.</title>
        <authorList>
            <person name="Guo L."/>
            <person name="Winzer T."/>
            <person name="Yang X."/>
            <person name="Li Y."/>
            <person name="Ning Z."/>
            <person name="He Z."/>
            <person name="Teodor R."/>
            <person name="Lu Y."/>
            <person name="Bowser T.A."/>
            <person name="Graham I.A."/>
            <person name="Ye K."/>
        </authorList>
    </citation>
    <scope>NUCLEOTIDE SEQUENCE [LARGE SCALE GENOMIC DNA]</scope>
    <source>
        <strain evidence="2">cv. HN1</strain>
        <tissue evidence="1">Leaves</tissue>
    </source>
</reference>
<organism evidence="1 2">
    <name type="scientific">Papaver somniferum</name>
    <name type="common">Opium poppy</name>
    <dbReference type="NCBI Taxonomy" id="3469"/>
    <lineage>
        <taxon>Eukaryota</taxon>
        <taxon>Viridiplantae</taxon>
        <taxon>Streptophyta</taxon>
        <taxon>Embryophyta</taxon>
        <taxon>Tracheophyta</taxon>
        <taxon>Spermatophyta</taxon>
        <taxon>Magnoliopsida</taxon>
        <taxon>Ranunculales</taxon>
        <taxon>Papaveraceae</taxon>
        <taxon>Papaveroideae</taxon>
        <taxon>Papaver</taxon>
    </lineage>
</organism>
<protein>
    <submittedName>
        <fullName evidence="1">Uncharacterized protein</fullName>
    </submittedName>
</protein>
<name>A0A4Y7KID5_PAPSO</name>